<evidence type="ECO:0000256" key="12">
    <source>
        <dbReference type="ARBA" id="ARBA00047912"/>
    </source>
</evidence>
<feature type="transmembrane region" description="Helical" evidence="14">
    <location>
        <begin position="114"/>
        <end position="137"/>
    </location>
</feature>
<comment type="catalytic activity">
    <reaction evidence="11">
        <text>Na(+)(in) + H(+)(out) = Na(+)(out) + H(+)(in)</text>
        <dbReference type="Rhea" id="RHEA:29419"/>
        <dbReference type="ChEBI" id="CHEBI:15378"/>
        <dbReference type="ChEBI" id="CHEBI:29101"/>
    </reaction>
</comment>
<keyword evidence="16" id="KW-0150">Chloroplast</keyword>
<evidence type="ECO:0000313" key="16">
    <source>
        <dbReference type="EMBL" id="AFD97541.1"/>
    </source>
</evidence>
<keyword evidence="7" id="KW-0915">Sodium</keyword>
<dbReference type="Gene3D" id="6.10.140.1330">
    <property type="match status" value="1"/>
</dbReference>
<dbReference type="GO" id="GO:0005886">
    <property type="term" value="C:plasma membrane"/>
    <property type="evidence" value="ECO:0007669"/>
    <property type="project" value="TreeGrafter"/>
</dbReference>
<feature type="transmembrane region" description="Helical" evidence="14">
    <location>
        <begin position="418"/>
        <end position="438"/>
    </location>
</feature>
<evidence type="ECO:0000256" key="14">
    <source>
        <dbReference type="SAM" id="Phobius"/>
    </source>
</evidence>
<protein>
    <submittedName>
        <fullName evidence="16">Vacuolar Na+/H+ antiporter</fullName>
    </submittedName>
</protein>
<keyword evidence="6 14" id="KW-1133">Transmembrane helix</keyword>
<feature type="transmembrane region" description="Helical" evidence="14">
    <location>
        <begin position="22"/>
        <end position="44"/>
    </location>
</feature>
<evidence type="ECO:0000256" key="4">
    <source>
        <dbReference type="ARBA" id="ARBA00022692"/>
    </source>
</evidence>
<feature type="transmembrane region" description="Helical" evidence="14">
    <location>
        <begin position="261"/>
        <end position="286"/>
    </location>
</feature>
<feature type="region of interest" description="Disordered" evidence="13">
    <location>
        <begin position="470"/>
        <end position="499"/>
    </location>
</feature>
<feature type="transmembrane region" description="Helical" evidence="14">
    <location>
        <begin position="219"/>
        <end position="241"/>
    </location>
</feature>
<comment type="catalytic activity">
    <reaction evidence="12">
        <text>K(+)(in) + H(+)(out) = K(+)(out) + H(+)(in)</text>
        <dbReference type="Rhea" id="RHEA:29467"/>
        <dbReference type="ChEBI" id="CHEBI:15378"/>
        <dbReference type="ChEBI" id="CHEBI:29103"/>
    </reaction>
</comment>
<evidence type="ECO:0000256" key="3">
    <source>
        <dbReference type="ARBA" id="ARBA00022538"/>
    </source>
</evidence>
<evidence type="ECO:0000256" key="2">
    <source>
        <dbReference type="ARBA" id="ARBA00022448"/>
    </source>
</evidence>
<dbReference type="GO" id="GO:0015385">
    <property type="term" value="F:sodium:proton antiporter activity"/>
    <property type="evidence" value="ECO:0007669"/>
    <property type="project" value="InterPro"/>
</dbReference>
<feature type="compositionally biased region" description="Low complexity" evidence="13">
    <location>
        <begin position="470"/>
        <end position="479"/>
    </location>
</feature>
<keyword evidence="10" id="KW-0739">Sodium transport</keyword>
<feature type="transmembrane region" description="Helical" evidence="14">
    <location>
        <begin position="85"/>
        <end position="102"/>
    </location>
</feature>
<organism evidence="16">
    <name type="scientific">Sesuvium portulacastrum</name>
    <name type="common">Shoreline sea purslane</name>
    <name type="synonym">Portulaca portulacastrum</name>
    <dbReference type="NCBI Taxonomy" id="221166"/>
    <lineage>
        <taxon>Eukaryota</taxon>
        <taxon>Viridiplantae</taxon>
        <taxon>Streptophyta</taxon>
        <taxon>Embryophyta</taxon>
        <taxon>Tracheophyta</taxon>
        <taxon>Spermatophyta</taxon>
        <taxon>Magnoliopsida</taxon>
        <taxon>eudicotyledons</taxon>
        <taxon>Gunneridae</taxon>
        <taxon>Pentapetalae</taxon>
        <taxon>Caryophyllales</taxon>
        <taxon>Aizoaceae</taxon>
        <taxon>Sesuvium</taxon>
    </lineage>
</organism>
<reference evidence="16" key="1">
    <citation type="submission" date="2012-02" db="EMBL/GenBank/DDBJ databases">
        <title>Isolation and characterization of two Na+/H+ antiport genes from Sesuvium portulacastrum.</title>
        <authorList>
            <person name="Yang C."/>
            <person name="Guo J."/>
            <person name="Shen L."/>
            <person name="Duan R."/>
        </authorList>
    </citation>
    <scope>NUCLEOTIDE SEQUENCE</scope>
</reference>
<evidence type="ECO:0000259" key="15">
    <source>
        <dbReference type="Pfam" id="PF00999"/>
    </source>
</evidence>
<evidence type="ECO:0000256" key="9">
    <source>
        <dbReference type="ARBA" id="ARBA00023136"/>
    </source>
</evidence>
<dbReference type="InterPro" id="IPR004709">
    <property type="entry name" value="NaH_exchanger"/>
</dbReference>
<feature type="transmembrane region" description="Helical" evidence="14">
    <location>
        <begin position="306"/>
        <end position="324"/>
    </location>
</feature>
<keyword evidence="9 14" id="KW-0472">Membrane</keyword>
<dbReference type="InterPro" id="IPR018422">
    <property type="entry name" value="Cation/H_exchanger_CPA1"/>
</dbReference>
<evidence type="ECO:0000256" key="10">
    <source>
        <dbReference type="ARBA" id="ARBA00023201"/>
    </source>
</evidence>
<sequence>MGFELSSLISNKLQMLSTSDHASVVSMNLFVALLCACIVIGHLLEENRWMNESITALMIGLATGIVILLVSGGKSSHLLVFSEDLFFIYLLPPIIFNAGFQVKKKQFFRNFITIILFGALGTLVSFTIISLGAMEFFKKLDIGSLDLGDYLAIGATFAATDSVCTLQVLNQDETPLLYSLVFGEGVVNDATSVVLFNAIQNFDLTRIDHRIALKFFGNFLYLFFASTLLGAITGLLSAYIIKKLYFGRHSTDREVALMMLMAYLSYMLAELFYLSGILTVFFCGIVMSHYTWHNVTESSRVTTKHAFATLSFVAETFIFLYVGMDALDIEKWRFVSDSPGISVAVSSISMGLVMVGRAAFVFPLSFLMNFSKKSQSEKVSIRQQVIIWWAGLMRGAVSMALAYNQFTRAGHTQLRGNAIMITSTISVVLSSTVVFGLLTKPLILFLLPQPKHFHSTSTVSSDLGSPKSLSLPLLGSQQESETDLGNHQGTTDGGIGRPSRLRMLLNAPTHTVHYYWRKFDDSFMRPVFGGRGFVPYVPGSPTEQSTNNLTEQRT</sequence>
<dbReference type="PANTHER" id="PTHR10110:SF117">
    <property type="entry name" value="SODIUM_HYDROGEN EXCHANGER 2"/>
    <property type="match status" value="1"/>
</dbReference>
<feature type="domain" description="Cation/H+ exchanger transmembrane" evidence="15">
    <location>
        <begin position="32"/>
        <end position="443"/>
    </location>
</feature>
<dbReference type="PANTHER" id="PTHR10110">
    <property type="entry name" value="SODIUM/HYDROGEN EXCHANGER"/>
    <property type="match status" value="1"/>
</dbReference>
<dbReference type="GO" id="GO:0098719">
    <property type="term" value="P:sodium ion import across plasma membrane"/>
    <property type="evidence" value="ECO:0007669"/>
    <property type="project" value="TreeGrafter"/>
</dbReference>
<evidence type="ECO:0000256" key="13">
    <source>
        <dbReference type="SAM" id="MobiDB-lite"/>
    </source>
</evidence>
<feature type="transmembrane region" description="Helical" evidence="14">
    <location>
        <begin position="176"/>
        <end position="199"/>
    </location>
</feature>
<proteinExistence type="evidence at transcript level"/>
<keyword evidence="5" id="KW-0630">Potassium</keyword>
<evidence type="ECO:0000256" key="11">
    <source>
        <dbReference type="ARBA" id="ARBA00047524"/>
    </source>
</evidence>
<keyword evidence="8" id="KW-0406">Ion transport</keyword>
<comment type="subcellular location">
    <subcellularLocation>
        <location evidence="1">Membrane</location>
        <topology evidence="1">Multi-pass membrane protein</topology>
    </subcellularLocation>
</comment>
<evidence type="ECO:0000256" key="8">
    <source>
        <dbReference type="ARBA" id="ARBA00023065"/>
    </source>
</evidence>
<dbReference type="InterPro" id="IPR006153">
    <property type="entry name" value="Cation/H_exchanger_TM"/>
</dbReference>
<keyword evidence="4 14" id="KW-0812">Transmembrane</keyword>
<evidence type="ECO:0000256" key="7">
    <source>
        <dbReference type="ARBA" id="ARBA00023053"/>
    </source>
</evidence>
<dbReference type="GO" id="GO:0090333">
    <property type="term" value="P:regulation of stomatal closure"/>
    <property type="evidence" value="ECO:0007669"/>
    <property type="project" value="TreeGrafter"/>
</dbReference>
<keyword evidence="2" id="KW-0813">Transport</keyword>
<dbReference type="GO" id="GO:0051453">
    <property type="term" value="P:regulation of intracellular pH"/>
    <property type="evidence" value="ECO:0007669"/>
    <property type="project" value="TreeGrafter"/>
</dbReference>
<gene>
    <name evidence="16" type="primary">NHX1</name>
</gene>
<feature type="transmembrane region" description="Helical" evidence="14">
    <location>
        <begin position="344"/>
        <end position="364"/>
    </location>
</feature>
<dbReference type="AlphaFoldDB" id="H9DVC8"/>
<dbReference type="GO" id="GO:0015386">
    <property type="term" value="F:potassium:proton antiporter activity"/>
    <property type="evidence" value="ECO:0007669"/>
    <property type="project" value="TreeGrafter"/>
</dbReference>
<geneLocation type="chloroplast" evidence="16"/>
<dbReference type="PRINTS" id="PR01084">
    <property type="entry name" value="NAHEXCHNGR"/>
</dbReference>
<accession>H9DVC8</accession>
<dbReference type="Pfam" id="PF00999">
    <property type="entry name" value="Na_H_Exchanger"/>
    <property type="match status" value="1"/>
</dbReference>
<feature type="transmembrane region" description="Helical" evidence="14">
    <location>
        <begin position="56"/>
        <end position="73"/>
    </location>
</feature>
<evidence type="ECO:0000256" key="1">
    <source>
        <dbReference type="ARBA" id="ARBA00004141"/>
    </source>
</evidence>
<feature type="transmembrane region" description="Helical" evidence="14">
    <location>
        <begin position="385"/>
        <end position="406"/>
    </location>
</feature>
<keyword evidence="3" id="KW-0633">Potassium transport</keyword>
<keyword evidence="16" id="KW-0934">Plastid</keyword>
<evidence type="ECO:0000256" key="5">
    <source>
        <dbReference type="ARBA" id="ARBA00022958"/>
    </source>
</evidence>
<dbReference type="EMBL" id="JQ655769">
    <property type="protein sequence ID" value="AFD97541.1"/>
    <property type="molecule type" value="mRNA"/>
</dbReference>
<evidence type="ECO:0000256" key="6">
    <source>
        <dbReference type="ARBA" id="ARBA00022989"/>
    </source>
</evidence>
<name>H9DVC8_SESPO</name>